<feature type="transmembrane region" description="Helical" evidence="8">
    <location>
        <begin position="103"/>
        <end position="129"/>
    </location>
</feature>
<evidence type="ECO:0000256" key="7">
    <source>
        <dbReference type="SAM" id="MobiDB-lite"/>
    </source>
</evidence>
<keyword evidence="10" id="KW-1185">Reference proteome</keyword>
<dbReference type="PANTHER" id="PTHR33567">
    <property type="entry name" value="CHROMATE ION TRANSPORTER (EUROFUNG)"/>
    <property type="match status" value="1"/>
</dbReference>
<dbReference type="GO" id="GO:0015109">
    <property type="term" value="F:chromate transmembrane transporter activity"/>
    <property type="evidence" value="ECO:0007669"/>
    <property type="project" value="InterPro"/>
</dbReference>
<organism evidence="9 10">
    <name type="scientific">Orbilia javanica</name>
    <dbReference type="NCBI Taxonomy" id="47235"/>
    <lineage>
        <taxon>Eukaryota</taxon>
        <taxon>Fungi</taxon>
        <taxon>Dikarya</taxon>
        <taxon>Ascomycota</taxon>
        <taxon>Pezizomycotina</taxon>
        <taxon>Orbiliomycetes</taxon>
        <taxon>Orbiliales</taxon>
        <taxon>Orbiliaceae</taxon>
        <taxon>Orbilia</taxon>
    </lineage>
</organism>
<comment type="similarity">
    <text evidence="2">Belongs to the chromate ion transporter (CHR) (TC 2.A.51) family.</text>
</comment>
<accession>A0AAN8NSU1</accession>
<evidence type="ECO:0008006" key="11">
    <source>
        <dbReference type="Google" id="ProtNLM"/>
    </source>
</evidence>
<evidence type="ECO:0000256" key="2">
    <source>
        <dbReference type="ARBA" id="ARBA00005262"/>
    </source>
</evidence>
<feature type="transmembrane region" description="Helical" evidence="8">
    <location>
        <begin position="346"/>
        <end position="368"/>
    </location>
</feature>
<gene>
    <name evidence="9" type="ORF">TWF718_009336</name>
</gene>
<dbReference type="Pfam" id="PF02417">
    <property type="entry name" value="Chromate_transp"/>
    <property type="match status" value="2"/>
</dbReference>
<keyword evidence="5 8" id="KW-1133">Transmembrane helix</keyword>
<dbReference type="AlphaFoldDB" id="A0AAN8NSU1"/>
<dbReference type="EMBL" id="JAVHNR010000006">
    <property type="protein sequence ID" value="KAK6339947.1"/>
    <property type="molecule type" value="Genomic_DNA"/>
</dbReference>
<dbReference type="Proteomes" id="UP001313282">
    <property type="component" value="Unassembled WGS sequence"/>
</dbReference>
<feature type="compositionally biased region" description="Basic and acidic residues" evidence="7">
    <location>
        <begin position="272"/>
        <end position="294"/>
    </location>
</feature>
<dbReference type="InterPro" id="IPR003370">
    <property type="entry name" value="Chromate_transpt"/>
</dbReference>
<evidence type="ECO:0000256" key="4">
    <source>
        <dbReference type="ARBA" id="ARBA00022692"/>
    </source>
</evidence>
<feature type="transmembrane region" description="Helical" evidence="8">
    <location>
        <begin position="508"/>
        <end position="528"/>
    </location>
</feature>
<comment type="subcellular location">
    <subcellularLocation>
        <location evidence="1">Cell membrane</location>
        <topology evidence="1">Multi-pass membrane protein</topology>
    </subcellularLocation>
</comment>
<keyword evidence="6 8" id="KW-0472">Membrane</keyword>
<feature type="transmembrane region" description="Helical" evidence="8">
    <location>
        <begin position="149"/>
        <end position="171"/>
    </location>
</feature>
<feature type="transmembrane region" description="Helical" evidence="8">
    <location>
        <begin position="380"/>
        <end position="402"/>
    </location>
</feature>
<comment type="caution">
    <text evidence="9">The sequence shown here is derived from an EMBL/GenBank/DDBJ whole genome shotgun (WGS) entry which is preliminary data.</text>
</comment>
<evidence type="ECO:0000256" key="1">
    <source>
        <dbReference type="ARBA" id="ARBA00004651"/>
    </source>
</evidence>
<feature type="transmembrane region" description="Helical" evidence="8">
    <location>
        <begin position="183"/>
        <end position="201"/>
    </location>
</feature>
<protein>
    <recommendedName>
        <fullName evidence="11">Chromate transporter</fullName>
    </recommendedName>
</protein>
<feature type="transmembrane region" description="Helical" evidence="8">
    <location>
        <begin position="312"/>
        <end position="334"/>
    </location>
</feature>
<feature type="transmembrane region" description="Helical" evidence="8">
    <location>
        <begin position="414"/>
        <end position="439"/>
    </location>
</feature>
<evidence type="ECO:0000256" key="6">
    <source>
        <dbReference type="ARBA" id="ARBA00023136"/>
    </source>
</evidence>
<dbReference type="GO" id="GO:0005886">
    <property type="term" value="C:plasma membrane"/>
    <property type="evidence" value="ECO:0007669"/>
    <property type="project" value="UniProtKB-SubCell"/>
</dbReference>
<dbReference type="PANTHER" id="PTHR33567:SF3">
    <property type="entry name" value="CHROMATE ION TRANSPORTER (EUROFUNG)"/>
    <property type="match status" value="1"/>
</dbReference>
<sequence>MRVPDTIRSGLSALRDLRRRTRSQTTPFQANNKSLPNRLVDVFLRTWDLGFTAFGGPPVHFQILHQRFVEGRGGKQKWVDEQTYQELFAICQALPGPGSTKMIFCLVLLHAGFIPAIFVFLIWSLPGAIGMYALSIGVQNISEVLPGPVYPLLSGLNASTVGIIALAAVQLAEKAIIDKLTRILVIAGACAGLCYNALWYFPLLMTLGGLTTAVWDGWAGQKVGKFKAKLRRKKREPDVDISLENAATTQVIQLEERPNSHEIVQRRNVGSRSEDPREESVDAHHLDDTPKTRSDTNLPEAAEKPHLIKGKVGVAIIVLFFASFIGILVTRGTLRVRILALDLFANMYLAGTIIFGGGPVVIPLLRSYVVDPGWVTSRDFLIGLAIIQAFPGPNFNFAVYLGSLALRNSQFPTIFGAFLGFVGIFLPGITLAVAIQSFWRILRKKKVVIDILRGVNATAVGLVFTAVYRLWEIGYLTAQANQGQSLAREPWWVVVAVITYAESAWFKVPPAVAIVVGAILGLCWYAAVGR</sequence>
<reference evidence="9 10" key="1">
    <citation type="submission" date="2019-10" db="EMBL/GenBank/DDBJ databases">
        <authorList>
            <person name="Palmer J.M."/>
        </authorList>
    </citation>
    <scope>NUCLEOTIDE SEQUENCE [LARGE SCALE GENOMIC DNA]</scope>
    <source>
        <strain evidence="9 10">TWF718</strain>
    </source>
</reference>
<keyword evidence="4 8" id="KW-0812">Transmembrane</keyword>
<feature type="region of interest" description="Disordered" evidence="7">
    <location>
        <begin position="263"/>
        <end position="300"/>
    </location>
</feature>
<feature type="transmembrane region" description="Helical" evidence="8">
    <location>
        <begin position="451"/>
        <end position="471"/>
    </location>
</feature>
<evidence type="ECO:0000313" key="9">
    <source>
        <dbReference type="EMBL" id="KAK6339947.1"/>
    </source>
</evidence>
<keyword evidence="3" id="KW-1003">Cell membrane</keyword>
<evidence type="ECO:0000313" key="10">
    <source>
        <dbReference type="Proteomes" id="UP001313282"/>
    </source>
</evidence>
<evidence type="ECO:0000256" key="3">
    <source>
        <dbReference type="ARBA" id="ARBA00022475"/>
    </source>
</evidence>
<proteinExistence type="inferred from homology"/>
<evidence type="ECO:0000256" key="5">
    <source>
        <dbReference type="ARBA" id="ARBA00022989"/>
    </source>
</evidence>
<name>A0AAN8NSU1_9PEZI</name>
<evidence type="ECO:0000256" key="8">
    <source>
        <dbReference type="SAM" id="Phobius"/>
    </source>
</evidence>